<accession>A0A920CYJ1</accession>
<evidence type="ECO:0000259" key="2">
    <source>
        <dbReference type="Pfam" id="PF03551"/>
    </source>
</evidence>
<feature type="region of interest" description="Disordered" evidence="1">
    <location>
        <begin position="129"/>
        <end position="161"/>
    </location>
</feature>
<gene>
    <name evidence="3" type="ORF">J40TS1_20900</name>
</gene>
<dbReference type="InterPro" id="IPR036388">
    <property type="entry name" value="WH-like_DNA-bd_sf"/>
</dbReference>
<dbReference type="PANTHER" id="PTHR43252:SF2">
    <property type="entry name" value="TRANSCRIPTION REGULATOR, PADR-LIKE FAMILY"/>
    <property type="match status" value="1"/>
</dbReference>
<organism evidence="3 4">
    <name type="scientific">Paenibacillus montaniterrae</name>
    <dbReference type="NCBI Taxonomy" id="429341"/>
    <lineage>
        <taxon>Bacteria</taxon>
        <taxon>Bacillati</taxon>
        <taxon>Bacillota</taxon>
        <taxon>Bacilli</taxon>
        <taxon>Bacillales</taxon>
        <taxon>Paenibacillaceae</taxon>
        <taxon>Paenibacillus</taxon>
    </lineage>
</organism>
<sequence length="229" mass="26387">MKGFNHHYEDGQHRHRLHRKMSYARHGEDMEFLRFRHGGERGGYGRRGEGKRFFERGQFKFALLELLAEQAMHGYQLMKAMEEKTGGLYVPSAGSIYPNLQLLEDMGYISSSDADGKKLYQITEAGKNHLEERSQQATGEEERWKHHHRERSGMQQFGRHPKQQLKSFMQDWSELVYLMAQASQAVQQAPDSEQAEQFKKLMKTTQAGMQQIVAALAAAPQAENDQEGQ</sequence>
<dbReference type="Proteomes" id="UP000683139">
    <property type="component" value="Unassembled WGS sequence"/>
</dbReference>
<dbReference type="InterPro" id="IPR036390">
    <property type="entry name" value="WH_DNA-bd_sf"/>
</dbReference>
<feature type="domain" description="Transcription regulator PadR N-terminal" evidence="2">
    <location>
        <begin position="63"/>
        <end position="132"/>
    </location>
</feature>
<keyword evidence="4" id="KW-1185">Reference proteome</keyword>
<evidence type="ECO:0000313" key="4">
    <source>
        <dbReference type="Proteomes" id="UP000683139"/>
    </source>
</evidence>
<reference evidence="3" key="1">
    <citation type="submission" date="2021-03" db="EMBL/GenBank/DDBJ databases">
        <title>Antimicrobial resistance genes in bacteria isolated from Japanese honey, and their potential for conferring macrolide and lincosamide resistance in the American foulbrood pathogen Paenibacillus larvae.</title>
        <authorList>
            <person name="Okamoto M."/>
            <person name="Kumagai M."/>
            <person name="Kanamori H."/>
            <person name="Takamatsu D."/>
        </authorList>
    </citation>
    <scope>NUCLEOTIDE SEQUENCE</scope>
    <source>
        <strain evidence="3">J40TS1</strain>
    </source>
</reference>
<dbReference type="AlphaFoldDB" id="A0A920CYJ1"/>
<dbReference type="EMBL" id="BOSE01000003">
    <property type="protein sequence ID" value="GIP16448.1"/>
    <property type="molecule type" value="Genomic_DNA"/>
</dbReference>
<evidence type="ECO:0000313" key="3">
    <source>
        <dbReference type="EMBL" id="GIP16448.1"/>
    </source>
</evidence>
<proteinExistence type="predicted"/>
<dbReference type="PANTHER" id="PTHR43252">
    <property type="entry name" value="TRANSCRIPTIONAL REGULATOR YQJI"/>
    <property type="match status" value="1"/>
</dbReference>
<dbReference type="Gene3D" id="1.10.10.10">
    <property type="entry name" value="Winged helix-like DNA-binding domain superfamily/Winged helix DNA-binding domain"/>
    <property type="match status" value="1"/>
</dbReference>
<name>A0A920CYJ1_9BACL</name>
<comment type="caution">
    <text evidence="3">The sequence shown here is derived from an EMBL/GenBank/DDBJ whole genome shotgun (WGS) entry which is preliminary data.</text>
</comment>
<dbReference type="RefSeq" id="WP_213514712.1">
    <property type="nucleotide sequence ID" value="NZ_BOSE01000003.1"/>
</dbReference>
<feature type="compositionally biased region" description="Basic and acidic residues" evidence="1">
    <location>
        <begin position="129"/>
        <end position="144"/>
    </location>
</feature>
<dbReference type="SUPFAM" id="SSF46785">
    <property type="entry name" value="Winged helix' DNA-binding domain"/>
    <property type="match status" value="1"/>
</dbReference>
<dbReference type="Pfam" id="PF03551">
    <property type="entry name" value="PadR"/>
    <property type="match status" value="1"/>
</dbReference>
<evidence type="ECO:0000256" key="1">
    <source>
        <dbReference type="SAM" id="MobiDB-lite"/>
    </source>
</evidence>
<protein>
    <recommendedName>
        <fullName evidence="2">Transcription regulator PadR N-terminal domain-containing protein</fullName>
    </recommendedName>
</protein>
<dbReference type="InterPro" id="IPR005149">
    <property type="entry name" value="Tscrpt_reg_PadR_N"/>
</dbReference>